<dbReference type="Proteomes" id="UP000343317">
    <property type="component" value="Unassembled WGS sequence"/>
</dbReference>
<dbReference type="PANTHER" id="PTHR30587">
    <property type="entry name" value="FLAGELLAR BIOSYNTHETIC PROTEIN FLIP"/>
    <property type="match status" value="1"/>
</dbReference>
<protein>
    <submittedName>
        <fullName evidence="8">EscR/YscR/HrcR family type III secretion system export apparatus protein</fullName>
    </submittedName>
</protein>
<dbReference type="RefSeq" id="WP_150622159.1">
    <property type="nucleotide sequence ID" value="NZ_CABPSM010000013.1"/>
</dbReference>
<evidence type="ECO:0000256" key="2">
    <source>
        <dbReference type="ARBA" id="ARBA00006257"/>
    </source>
</evidence>
<evidence type="ECO:0000256" key="3">
    <source>
        <dbReference type="ARBA" id="ARBA00022475"/>
    </source>
</evidence>
<dbReference type="InterPro" id="IPR005838">
    <property type="entry name" value="T3SS_IM_P"/>
</dbReference>
<dbReference type="NCBIfam" id="NF009437">
    <property type="entry name" value="PRK12796.1"/>
    <property type="match status" value="1"/>
</dbReference>
<dbReference type="Pfam" id="PF00813">
    <property type="entry name" value="FliP"/>
    <property type="match status" value="1"/>
</dbReference>
<sequence length="225" mass="24785">MLNHEIALILVLSIATLVPFIVASGSCFLKFSIVLVLVRNALGIQQVPSNIALNSIALIMSLFVMMPVAHRAYEYLQTHSFDPMSSQSVDGFVDEGLGSYKQYLKRYSDPELVKFFDRAQQARVGEDEDAPIAARSDAEGLGSLFSLLPAYSLTEIKSAFLIGFYLYLPFVVVDLVVSTVLLALGMMMMSPVTISIPIKLILFVSMDGWTLVCKGLVTQYLDLTK</sequence>
<dbReference type="GO" id="GO:0009306">
    <property type="term" value="P:protein secretion"/>
    <property type="evidence" value="ECO:0007669"/>
    <property type="project" value="UniProtKB-UniRule"/>
</dbReference>
<name>A0A5E4XKS0_9BURK</name>
<keyword evidence="6 7" id="KW-0472">Membrane</keyword>
<dbReference type="PRINTS" id="PR01302">
    <property type="entry name" value="TYPE3IMPPROT"/>
</dbReference>
<organism evidence="8 9">
    <name type="scientific">Pandoraea horticolens</name>
    <dbReference type="NCBI Taxonomy" id="2508298"/>
    <lineage>
        <taxon>Bacteria</taxon>
        <taxon>Pseudomonadati</taxon>
        <taxon>Pseudomonadota</taxon>
        <taxon>Betaproteobacteria</taxon>
        <taxon>Burkholderiales</taxon>
        <taxon>Burkholderiaceae</taxon>
        <taxon>Pandoraea</taxon>
    </lineage>
</organism>
<reference evidence="8 9" key="1">
    <citation type="submission" date="2019-08" db="EMBL/GenBank/DDBJ databases">
        <authorList>
            <person name="Peeters C."/>
        </authorList>
    </citation>
    <scope>NUCLEOTIDE SEQUENCE [LARGE SCALE GENOMIC DNA]</scope>
    <source>
        <strain evidence="8 9">LMG 31112</strain>
    </source>
</reference>
<dbReference type="InterPro" id="IPR005773">
    <property type="entry name" value="T3SS_YscR-like"/>
</dbReference>
<dbReference type="PANTHER" id="PTHR30587:SF2">
    <property type="entry name" value="SURFACE PRESENTATION OF ANTIGENS PROTEIN SPAP"/>
    <property type="match status" value="1"/>
</dbReference>
<dbReference type="NCBIfam" id="TIGR01102">
    <property type="entry name" value="yscR"/>
    <property type="match status" value="1"/>
</dbReference>
<evidence type="ECO:0000256" key="1">
    <source>
        <dbReference type="ARBA" id="ARBA00004651"/>
    </source>
</evidence>
<dbReference type="AlphaFoldDB" id="A0A5E4XKS0"/>
<evidence type="ECO:0000256" key="4">
    <source>
        <dbReference type="ARBA" id="ARBA00022692"/>
    </source>
</evidence>
<dbReference type="NCBIfam" id="NF009438">
    <property type="entry name" value="PRK12797.1"/>
    <property type="match status" value="1"/>
</dbReference>
<proteinExistence type="inferred from homology"/>
<keyword evidence="3 7" id="KW-1003">Cell membrane</keyword>
<feature type="transmembrane region" description="Helical" evidence="7">
    <location>
        <begin position="50"/>
        <end position="69"/>
    </location>
</feature>
<evidence type="ECO:0000256" key="5">
    <source>
        <dbReference type="ARBA" id="ARBA00022989"/>
    </source>
</evidence>
<evidence type="ECO:0000313" key="8">
    <source>
        <dbReference type="EMBL" id="VVE36894.1"/>
    </source>
</evidence>
<comment type="subcellular location">
    <subcellularLocation>
        <location evidence="1">Cell membrane</location>
        <topology evidence="1">Multi-pass membrane protein</topology>
    </subcellularLocation>
</comment>
<keyword evidence="5 7" id="KW-1133">Transmembrane helix</keyword>
<accession>A0A5E4XKS0</accession>
<comment type="similarity">
    <text evidence="2 7">Belongs to the FliP/MopC/SpaP family.</text>
</comment>
<feature type="transmembrane region" description="Helical" evidence="7">
    <location>
        <begin position="164"/>
        <end position="188"/>
    </location>
</feature>
<gene>
    <name evidence="8" type="ORF">PHO31112_03933</name>
</gene>
<dbReference type="EMBL" id="CABPSM010000013">
    <property type="protein sequence ID" value="VVE36894.1"/>
    <property type="molecule type" value="Genomic_DNA"/>
</dbReference>
<feature type="transmembrane region" description="Helical" evidence="7">
    <location>
        <begin position="6"/>
        <end position="38"/>
    </location>
</feature>
<evidence type="ECO:0000256" key="7">
    <source>
        <dbReference type="RuleBase" id="RU362070"/>
    </source>
</evidence>
<keyword evidence="9" id="KW-1185">Reference proteome</keyword>
<evidence type="ECO:0000313" key="9">
    <source>
        <dbReference type="Proteomes" id="UP000343317"/>
    </source>
</evidence>
<keyword evidence="4 7" id="KW-0812">Transmembrane</keyword>
<dbReference type="GO" id="GO:0005886">
    <property type="term" value="C:plasma membrane"/>
    <property type="evidence" value="ECO:0007669"/>
    <property type="project" value="UniProtKB-SubCell"/>
</dbReference>
<feature type="transmembrane region" description="Helical" evidence="7">
    <location>
        <begin position="200"/>
        <end position="221"/>
    </location>
</feature>
<evidence type="ECO:0000256" key="6">
    <source>
        <dbReference type="ARBA" id="ARBA00023136"/>
    </source>
</evidence>
<dbReference type="PROSITE" id="PS01061">
    <property type="entry name" value="FLIP_2"/>
    <property type="match status" value="1"/>
</dbReference>